<evidence type="ECO:0000313" key="9">
    <source>
        <dbReference type="EMBL" id="SMO89320.1"/>
    </source>
</evidence>
<dbReference type="EC" id="2.7.13.3" evidence="2"/>
<dbReference type="Pfam" id="PF00512">
    <property type="entry name" value="HisKA"/>
    <property type="match status" value="1"/>
</dbReference>
<dbReference type="Proteomes" id="UP000319712">
    <property type="component" value="Unassembled WGS sequence"/>
</dbReference>
<organism evidence="9 10">
    <name type="scientific">Halorubrum cibi</name>
    <dbReference type="NCBI Taxonomy" id="413815"/>
    <lineage>
        <taxon>Archaea</taxon>
        <taxon>Methanobacteriati</taxon>
        <taxon>Methanobacteriota</taxon>
        <taxon>Stenosarchaea group</taxon>
        <taxon>Halobacteria</taxon>
        <taxon>Halobacteriales</taxon>
        <taxon>Haloferacaceae</taxon>
        <taxon>Halorubrum</taxon>
    </lineage>
</organism>
<dbReference type="PANTHER" id="PTHR43711">
    <property type="entry name" value="TWO-COMPONENT HISTIDINE KINASE"/>
    <property type="match status" value="1"/>
</dbReference>
<evidence type="ECO:0000256" key="6">
    <source>
        <dbReference type="ARBA" id="ARBA00023012"/>
    </source>
</evidence>
<dbReference type="AlphaFoldDB" id="A0A521F1J8"/>
<dbReference type="InterPro" id="IPR005467">
    <property type="entry name" value="His_kinase_dom"/>
</dbReference>
<dbReference type="RefSeq" id="WP_142987745.1">
    <property type="nucleotide sequence ID" value="NZ_FXTD01000014.1"/>
</dbReference>
<dbReference type="SUPFAM" id="SSF55781">
    <property type="entry name" value="GAF domain-like"/>
    <property type="match status" value="1"/>
</dbReference>
<dbReference type="Gene3D" id="3.30.565.10">
    <property type="entry name" value="Histidine kinase-like ATPase, C-terminal domain"/>
    <property type="match status" value="1"/>
</dbReference>
<dbReference type="PROSITE" id="PS50109">
    <property type="entry name" value="HIS_KIN"/>
    <property type="match status" value="1"/>
</dbReference>
<evidence type="ECO:0000256" key="7">
    <source>
        <dbReference type="SAM" id="MobiDB-lite"/>
    </source>
</evidence>
<dbReference type="Pfam" id="PF02518">
    <property type="entry name" value="HATPase_c"/>
    <property type="match status" value="1"/>
</dbReference>
<feature type="domain" description="Histidine kinase" evidence="8">
    <location>
        <begin position="318"/>
        <end position="514"/>
    </location>
</feature>
<dbReference type="InterPro" id="IPR003594">
    <property type="entry name" value="HATPase_dom"/>
</dbReference>
<sequence length="520" mass="55560">MNRRSIVVLADAGSPLLDRVTAATAVAFPGPDAPVVRRADPGSLPTDDADPDRLADACGVVTTASVLSSAVEDTAASSDPFGRLPGVVVVPEGEPEAVRTAFRAGAADTVGPFSGSDPESDPLVARLAATIGPARNRLSDPGLERLTTVLLDAATTLMSTRSDEVKTKIEWTMESVGERAELDRIVCYLDGDDGFSPEYYWSPNGFSPTVRAFDDFPEPDRLSTFENVSVPAVSADGGGAPASGTEDVPPATVHVPLVTEWELTGVVSFEVDGRRSWTEREVNLYRTLADLIASAVTRNERRMELRTQAERLEQFSAVVSHDLRNPLNVLSGYLDLAADDVRSRHYDAMENAVDRMETLIDDLLMLARRGETIGETETVPVASLAEEAWESVRAPNATLTVADGTGRVEADPGRFRQALENLFRNAVDHGGPEVAIEVGPRVGSDGVVGMYVSDDGPGVSPDVRESVFDSGFSTADSSGIGLAIVDRIAEAHDWTVDVHNDDGAVFEFDLEMAPPRTVPQ</sequence>
<dbReference type="InterPro" id="IPR029016">
    <property type="entry name" value="GAF-like_dom_sf"/>
</dbReference>
<dbReference type="InterPro" id="IPR050736">
    <property type="entry name" value="Sensor_HK_Regulatory"/>
</dbReference>
<name>A0A521F1J8_9EURY</name>
<evidence type="ECO:0000313" key="10">
    <source>
        <dbReference type="Proteomes" id="UP000319712"/>
    </source>
</evidence>
<accession>A0A521F1J8</accession>
<dbReference type="SMART" id="SM00387">
    <property type="entry name" value="HATPase_c"/>
    <property type="match status" value="1"/>
</dbReference>
<evidence type="ECO:0000256" key="3">
    <source>
        <dbReference type="ARBA" id="ARBA00022553"/>
    </source>
</evidence>
<dbReference type="InterPro" id="IPR004358">
    <property type="entry name" value="Sig_transdc_His_kin-like_C"/>
</dbReference>
<keyword evidence="10" id="KW-1185">Reference proteome</keyword>
<keyword evidence="6" id="KW-0902">Two-component regulatory system</keyword>
<dbReference type="InterPro" id="IPR036097">
    <property type="entry name" value="HisK_dim/P_sf"/>
</dbReference>
<dbReference type="OrthoDB" id="8127at2157"/>
<reference evidence="9 10" key="1">
    <citation type="submission" date="2017-05" db="EMBL/GenBank/DDBJ databases">
        <authorList>
            <person name="Varghese N."/>
            <person name="Submissions S."/>
        </authorList>
    </citation>
    <scope>NUCLEOTIDE SEQUENCE [LARGE SCALE GENOMIC DNA]</scope>
    <source>
        <strain evidence="9 10">DSM 19504</strain>
    </source>
</reference>
<protein>
    <recommendedName>
        <fullName evidence="2">histidine kinase</fullName>
        <ecNumber evidence="2">2.7.13.3</ecNumber>
    </recommendedName>
</protein>
<keyword evidence="5" id="KW-0418">Kinase</keyword>
<evidence type="ECO:0000256" key="5">
    <source>
        <dbReference type="ARBA" id="ARBA00022777"/>
    </source>
</evidence>
<dbReference type="InterPro" id="IPR036890">
    <property type="entry name" value="HATPase_C_sf"/>
</dbReference>
<dbReference type="SUPFAM" id="SSF47384">
    <property type="entry name" value="Homodimeric domain of signal transducing histidine kinase"/>
    <property type="match status" value="1"/>
</dbReference>
<dbReference type="GO" id="GO:0000155">
    <property type="term" value="F:phosphorelay sensor kinase activity"/>
    <property type="evidence" value="ECO:0007669"/>
    <property type="project" value="InterPro"/>
</dbReference>
<keyword evidence="3" id="KW-0597">Phosphoprotein</keyword>
<comment type="catalytic activity">
    <reaction evidence="1">
        <text>ATP + protein L-histidine = ADP + protein N-phospho-L-histidine.</text>
        <dbReference type="EC" id="2.7.13.3"/>
    </reaction>
</comment>
<evidence type="ECO:0000256" key="4">
    <source>
        <dbReference type="ARBA" id="ARBA00022679"/>
    </source>
</evidence>
<evidence type="ECO:0000256" key="1">
    <source>
        <dbReference type="ARBA" id="ARBA00000085"/>
    </source>
</evidence>
<dbReference type="EMBL" id="FXTD01000014">
    <property type="protein sequence ID" value="SMO89320.1"/>
    <property type="molecule type" value="Genomic_DNA"/>
</dbReference>
<proteinExistence type="predicted"/>
<dbReference type="PANTHER" id="PTHR43711:SF1">
    <property type="entry name" value="HISTIDINE KINASE 1"/>
    <property type="match status" value="1"/>
</dbReference>
<dbReference type="CDD" id="cd00082">
    <property type="entry name" value="HisKA"/>
    <property type="match status" value="1"/>
</dbReference>
<keyword evidence="4" id="KW-0808">Transferase</keyword>
<evidence type="ECO:0000259" key="8">
    <source>
        <dbReference type="PROSITE" id="PS50109"/>
    </source>
</evidence>
<gene>
    <name evidence="9" type="ORF">SAMN06264867_1144</name>
</gene>
<dbReference type="Gene3D" id="1.10.287.130">
    <property type="match status" value="1"/>
</dbReference>
<dbReference type="Gene3D" id="3.30.450.40">
    <property type="match status" value="1"/>
</dbReference>
<dbReference type="SMART" id="SM00388">
    <property type="entry name" value="HisKA"/>
    <property type="match status" value="1"/>
</dbReference>
<dbReference type="InterPro" id="IPR003661">
    <property type="entry name" value="HisK_dim/P_dom"/>
</dbReference>
<dbReference type="SUPFAM" id="SSF55874">
    <property type="entry name" value="ATPase domain of HSP90 chaperone/DNA topoisomerase II/histidine kinase"/>
    <property type="match status" value="1"/>
</dbReference>
<feature type="region of interest" description="Disordered" evidence="7">
    <location>
        <begin position="31"/>
        <end position="50"/>
    </location>
</feature>
<evidence type="ECO:0000256" key="2">
    <source>
        <dbReference type="ARBA" id="ARBA00012438"/>
    </source>
</evidence>
<dbReference type="PRINTS" id="PR00344">
    <property type="entry name" value="BCTRLSENSOR"/>
</dbReference>